<evidence type="ECO:0000256" key="8">
    <source>
        <dbReference type="ARBA" id="ARBA00023133"/>
    </source>
</evidence>
<gene>
    <name evidence="15" type="primary">ctaB1</name>
    <name evidence="14" type="synonym">ctaB</name>
    <name evidence="15" type="ORF">Pan54_28490</name>
</gene>
<dbReference type="EC" id="2.5.1.141" evidence="3 14"/>
<feature type="transmembrane region" description="Helical" evidence="14">
    <location>
        <begin position="257"/>
        <end position="277"/>
    </location>
</feature>
<protein>
    <recommendedName>
        <fullName evidence="11 14">Protoheme IX farnesyltransferase</fullName>
        <ecNumber evidence="3 14">2.5.1.141</ecNumber>
    </recommendedName>
    <alternativeName>
        <fullName evidence="12 14">Heme B farnesyltransferase</fullName>
    </alternativeName>
    <alternativeName>
        <fullName evidence="10 14">Heme O synthase</fullName>
    </alternativeName>
</protein>
<dbReference type="AlphaFoldDB" id="A0A5C5XGJ9"/>
<evidence type="ECO:0000256" key="9">
    <source>
        <dbReference type="ARBA" id="ARBA00023136"/>
    </source>
</evidence>
<comment type="function">
    <text evidence="14">Converts heme B (protoheme IX) to heme O by substitution of the vinyl group on carbon 2 of heme B porphyrin ring with a hydroxyethyl farnesyl side group.</text>
</comment>
<name>A0A5C5XGJ9_9PLAN</name>
<dbReference type="InterPro" id="IPR000537">
    <property type="entry name" value="UbiA_prenyltransferase"/>
</dbReference>
<keyword evidence="16" id="KW-1185">Reference proteome</keyword>
<comment type="subcellular location">
    <subcellularLocation>
        <location evidence="1 14">Cell membrane</location>
        <topology evidence="1 14">Multi-pass membrane protein</topology>
    </subcellularLocation>
</comment>
<dbReference type="CDD" id="cd13957">
    <property type="entry name" value="PT_UbiA_Cox10"/>
    <property type="match status" value="1"/>
</dbReference>
<keyword evidence="4 14" id="KW-1003">Cell membrane</keyword>
<dbReference type="PANTHER" id="PTHR43448">
    <property type="entry name" value="PROTOHEME IX FARNESYLTRANSFERASE, MITOCHONDRIAL"/>
    <property type="match status" value="1"/>
</dbReference>
<evidence type="ECO:0000256" key="6">
    <source>
        <dbReference type="ARBA" id="ARBA00022692"/>
    </source>
</evidence>
<feature type="transmembrane region" description="Helical" evidence="14">
    <location>
        <begin position="289"/>
        <end position="308"/>
    </location>
</feature>
<feature type="transmembrane region" description="Helical" evidence="14">
    <location>
        <begin position="35"/>
        <end position="53"/>
    </location>
</feature>
<comment type="miscellaneous">
    <text evidence="14">Carbon 2 of the heme B porphyrin ring is defined according to the Fischer nomenclature.</text>
</comment>
<evidence type="ECO:0000256" key="12">
    <source>
        <dbReference type="ARBA" id="ARBA00042475"/>
    </source>
</evidence>
<dbReference type="UniPathway" id="UPA00834">
    <property type="reaction ID" value="UER00712"/>
</dbReference>
<keyword evidence="5 14" id="KW-0808">Transferase</keyword>
<comment type="pathway">
    <text evidence="2 14">Porphyrin-containing compound metabolism; heme O biosynthesis; heme O from protoheme: step 1/1.</text>
</comment>
<dbReference type="PANTHER" id="PTHR43448:SF7">
    <property type="entry name" value="4-HYDROXYBENZOATE SOLANESYLTRANSFERASE"/>
    <property type="match status" value="1"/>
</dbReference>
<dbReference type="GO" id="GO:0008495">
    <property type="term" value="F:protoheme IX farnesyltransferase activity"/>
    <property type="evidence" value="ECO:0007669"/>
    <property type="project" value="UniProtKB-UniRule"/>
</dbReference>
<dbReference type="GO" id="GO:0048034">
    <property type="term" value="P:heme O biosynthetic process"/>
    <property type="evidence" value="ECO:0007669"/>
    <property type="project" value="UniProtKB-UniRule"/>
</dbReference>
<dbReference type="Proteomes" id="UP000316095">
    <property type="component" value="Unassembled WGS sequence"/>
</dbReference>
<keyword evidence="8 14" id="KW-0350">Heme biosynthesis</keyword>
<feature type="transmembrane region" description="Helical" evidence="14">
    <location>
        <begin position="133"/>
        <end position="152"/>
    </location>
</feature>
<dbReference type="NCBIfam" id="TIGR01473">
    <property type="entry name" value="cyoE_ctaB"/>
    <property type="match status" value="1"/>
</dbReference>
<keyword evidence="7 14" id="KW-1133">Transmembrane helix</keyword>
<dbReference type="GO" id="GO:0005886">
    <property type="term" value="C:plasma membrane"/>
    <property type="evidence" value="ECO:0007669"/>
    <property type="project" value="UniProtKB-SubCell"/>
</dbReference>
<evidence type="ECO:0000256" key="4">
    <source>
        <dbReference type="ARBA" id="ARBA00022475"/>
    </source>
</evidence>
<dbReference type="InterPro" id="IPR044878">
    <property type="entry name" value="UbiA_sf"/>
</dbReference>
<reference evidence="15 16" key="1">
    <citation type="submission" date="2019-02" db="EMBL/GenBank/DDBJ databases">
        <title>Deep-cultivation of Planctomycetes and their phenomic and genomic characterization uncovers novel biology.</title>
        <authorList>
            <person name="Wiegand S."/>
            <person name="Jogler M."/>
            <person name="Boedeker C."/>
            <person name="Pinto D."/>
            <person name="Vollmers J."/>
            <person name="Rivas-Marin E."/>
            <person name="Kohn T."/>
            <person name="Peeters S.H."/>
            <person name="Heuer A."/>
            <person name="Rast P."/>
            <person name="Oberbeckmann S."/>
            <person name="Bunk B."/>
            <person name="Jeske O."/>
            <person name="Meyerdierks A."/>
            <person name="Storesund J.E."/>
            <person name="Kallscheuer N."/>
            <person name="Luecker S."/>
            <person name="Lage O.M."/>
            <person name="Pohl T."/>
            <person name="Merkel B.J."/>
            <person name="Hornburger P."/>
            <person name="Mueller R.-W."/>
            <person name="Bruemmer F."/>
            <person name="Labrenz M."/>
            <person name="Spormann A.M."/>
            <person name="Op Den Camp H."/>
            <person name="Overmann J."/>
            <person name="Amann R."/>
            <person name="Jetten M.S.M."/>
            <person name="Mascher T."/>
            <person name="Medema M.H."/>
            <person name="Devos D.P."/>
            <person name="Kaster A.-K."/>
            <person name="Ovreas L."/>
            <person name="Rohde M."/>
            <person name="Galperin M.Y."/>
            <person name="Jogler C."/>
        </authorList>
    </citation>
    <scope>NUCLEOTIDE SEQUENCE [LARGE SCALE GENOMIC DNA]</scope>
    <source>
        <strain evidence="15 16">Pan54</strain>
    </source>
</reference>
<evidence type="ECO:0000256" key="10">
    <source>
        <dbReference type="ARBA" id="ARBA00030253"/>
    </source>
</evidence>
<feature type="transmembrane region" description="Helical" evidence="14">
    <location>
        <begin position="159"/>
        <end position="180"/>
    </location>
</feature>
<dbReference type="Pfam" id="PF01040">
    <property type="entry name" value="UbiA"/>
    <property type="match status" value="1"/>
</dbReference>
<dbReference type="PROSITE" id="PS00943">
    <property type="entry name" value="UBIA"/>
    <property type="match status" value="1"/>
</dbReference>
<accession>A0A5C5XGJ9</accession>
<evidence type="ECO:0000313" key="15">
    <source>
        <dbReference type="EMBL" id="TWT62110.1"/>
    </source>
</evidence>
<evidence type="ECO:0000256" key="5">
    <source>
        <dbReference type="ARBA" id="ARBA00022679"/>
    </source>
</evidence>
<proteinExistence type="inferred from homology"/>
<dbReference type="InterPro" id="IPR030470">
    <property type="entry name" value="UbiA_prenylTrfase_CS"/>
</dbReference>
<evidence type="ECO:0000256" key="14">
    <source>
        <dbReference type="HAMAP-Rule" id="MF_00154"/>
    </source>
</evidence>
<evidence type="ECO:0000256" key="13">
    <source>
        <dbReference type="ARBA" id="ARBA00047690"/>
    </source>
</evidence>
<evidence type="ECO:0000256" key="2">
    <source>
        <dbReference type="ARBA" id="ARBA00004919"/>
    </source>
</evidence>
<evidence type="ECO:0000256" key="1">
    <source>
        <dbReference type="ARBA" id="ARBA00004651"/>
    </source>
</evidence>
<evidence type="ECO:0000313" key="16">
    <source>
        <dbReference type="Proteomes" id="UP000316095"/>
    </source>
</evidence>
<keyword evidence="6 14" id="KW-0812">Transmembrane</keyword>
<organism evidence="15 16">
    <name type="scientific">Rubinisphaera italica</name>
    <dbReference type="NCBI Taxonomy" id="2527969"/>
    <lineage>
        <taxon>Bacteria</taxon>
        <taxon>Pseudomonadati</taxon>
        <taxon>Planctomycetota</taxon>
        <taxon>Planctomycetia</taxon>
        <taxon>Planctomycetales</taxon>
        <taxon>Planctomycetaceae</taxon>
        <taxon>Rubinisphaera</taxon>
    </lineage>
</organism>
<evidence type="ECO:0000256" key="3">
    <source>
        <dbReference type="ARBA" id="ARBA00012292"/>
    </source>
</evidence>
<comment type="similarity">
    <text evidence="14">Belongs to the UbiA prenyltransferase family. Protoheme IX farnesyltransferase subfamily.</text>
</comment>
<dbReference type="HAMAP" id="MF_00154">
    <property type="entry name" value="CyoE_CtaB"/>
    <property type="match status" value="1"/>
</dbReference>
<evidence type="ECO:0000256" key="11">
    <source>
        <dbReference type="ARBA" id="ARBA00040810"/>
    </source>
</evidence>
<comment type="caution">
    <text evidence="15">The sequence shown here is derived from an EMBL/GenBank/DDBJ whole genome shotgun (WGS) entry which is preliminary data.</text>
</comment>
<sequence length="310" mass="34058">MSQYPTQPGSSPAKAIAIPAENVWRAKLTDYIELAKLRISVMVLATVVVGYLLGSRGEFNIIVLLHALWGVGLVAAASSMLNQVLERRTDALMPRTQNRPLPTGRVTSLETILFASVCGIYGTLHLMLFVNPLTAFLTLSTLIMYVAIYTPLKRCTSFCTTIGAIPGALPPVLGFAAAGHGLTLDAFWLFAVMFLWQFPHFLAIAWMYREQYAKAGLHMLPGQMPRKYVTGSMAVLYAIALLPVSLMPVYFGVAGPVYGVIAAAFGVAYLVYSIRFLRDETRQTARKLLFCSLFYLPVILTSLTISYLNT</sequence>
<dbReference type="RefSeq" id="WP_242631322.1">
    <property type="nucleotide sequence ID" value="NZ_SJPG01000001.1"/>
</dbReference>
<feature type="transmembrane region" description="Helical" evidence="14">
    <location>
        <begin position="186"/>
        <end position="208"/>
    </location>
</feature>
<dbReference type="EMBL" id="SJPG01000001">
    <property type="protein sequence ID" value="TWT62110.1"/>
    <property type="molecule type" value="Genomic_DNA"/>
</dbReference>
<feature type="transmembrane region" description="Helical" evidence="14">
    <location>
        <begin position="59"/>
        <end position="85"/>
    </location>
</feature>
<comment type="catalytic activity">
    <reaction evidence="13 14">
        <text>heme b + (2E,6E)-farnesyl diphosphate + H2O = Fe(II)-heme o + diphosphate</text>
        <dbReference type="Rhea" id="RHEA:28070"/>
        <dbReference type="ChEBI" id="CHEBI:15377"/>
        <dbReference type="ChEBI" id="CHEBI:33019"/>
        <dbReference type="ChEBI" id="CHEBI:60344"/>
        <dbReference type="ChEBI" id="CHEBI:60530"/>
        <dbReference type="ChEBI" id="CHEBI:175763"/>
        <dbReference type="EC" id="2.5.1.141"/>
    </reaction>
</comment>
<evidence type="ECO:0000256" key="7">
    <source>
        <dbReference type="ARBA" id="ARBA00022989"/>
    </source>
</evidence>
<dbReference type="Gene3D" id="1.10.357.140">
    <property type="entry name" value="UbiA prenyltransferase"/>
    <property type="match status" value="1"/>
</dbReference>
<keyword evidence="9 14" id="KW-0472">Membrane</keyword>
<feature type="transmembrane region" description="Helical" evidence="14">
    <location>
        <begin position="106"/>
        <end position="127"/>
    </location>
</feature>
<dbReference type="InterPro" id="IPR006369">
    <property type="entry name" value="Protohaem_IX_farnesylTrfase"/>
</dbReference>
<feature type="transmembrane region" description="Helical" evidence="14">
    <location>
        <begin position="228"/>
        <end position="251"/>
    </location>
</feature>